<feature type="compositionally biased region" description="Acidic residues" evidence="1">
    <location>
        <begin position="59"/>
        <end position="74"/>
    </location>
</feature>
<sequence length="83" mass="9247">MLSAIKLVVSENGKLIETVTKETNTQTTQLLNSLEVFQRSANDALTKLIEQHGDGDSGSLEDMEDNDEEDDPDEQVSPRKKKK</sequence>
<gene>
    <name evidence="3" type="ORF">ABMA27_013996</name>
    <name evidence="2" type="ORF">ABMA28_014269</name>
</gene>
<evidence type="ECO:0000313" key="2">
    <source>
        <dbReference type="EMBL" id="KAL0842075.1"/>
    </source>
</evidence>
<name>A0ABD0TG65_LOXSC</name>
<dbReference type="Proteomes" id="UP001549920">
    <property type="component" value="Unassembled WGS sequence"/>
</dbReference>
<evidence type="ECO:0000256" key="1">
    <source>
        <dbReference type="SAM" id="MobiDB-lite"/>
    </source>
</evidence>
<feature type="region of interest" description="Disordered" evidence="1">
    <location>
        <begin position="49"/>
        <end position="83"/>
    </location>
</feature>
<organism evidence="2 5">
    <name type="scientific">Loxostege sticticalis</name>
    <name type="common">Beet webworm moth</name>
    <dbReference type="NCBI Taxonomy" id="481309"/>
    <lineage>
        <taxon>Eukaryota</taxon>
        <taxon>Metazoa</taxon>
        <taxon>Ecdysozoa</taxon>
        <taxon>Arthropoda</taxon>
        <taxon>Hexapoda</taxon>
        <taxon>Insecta</taxon>
        <taxon>Pterygota</taxon>
        <taxon>Neoptera</taxon>
        <taxon>Endopterygota</taxon>
        <taxon>Lepidoptera</taxon>
        <taxon>Glossata</taxon>
        <taxon>Ditrysia</taxon>
        <taxon>Pyraloidea</taxon>
        <taxon>Crambidae</taxon>
        <taxon>Pyraustinae</taxon>
        <taxon>Loxostege</taxon>
    </lineage>
</organism>
<evidence type="ECO:0000313" key="3">
    <source>
        <dbReference type="EMBL" id="KAL0893897.1"/>
    </source>
</evidence>
<evidence type="ECO:0000313" key="4">
    <source>
        <dbReference type="Proteomes" id="UP001549920"/>
    </source>
</evidence>
<dbReference type="AlphaFoldDB" id="A0ABD0TG65"/>
<dbReference type="EMBL" id="JBEUOH010000005">
    <property type="protein sequence ID" value="KAL0893897.1"/>
    <property type="molecule type" value="Genomic_DNA"/>
</dbReference>
<dbReference type="Proteomes" id="UP001549921">
    <property type="component" value="Unassembled WGS sequence"/>
</dbReference>
<proteinExistence type="predicted"/>
<protein>
    <submittedName>
        <fullName evidence="2">Uncharacterized protein</fullName>
    </submittedName>
</protein>
<accession>A0ABD0TG65</accession>
<evidence type="ECO:0000313" key="5">
    <source>
        <dbReference type="Proteomes" id="UP001549921"/>
    </source>
</evidence>
<comment type="caution">
    <text evidence="2">The sequence shown here is derived from an EMBL/GenBank/DDBJ whole genome shotgun (WGS) entry which is preliminary data.</text>
</comment>
<dbReference type="EMBL" id="JBEDNZ010000005">
    <property type="protein sequence ID" value="KAL0842075.1"/>
    <property type="molecule type" value="Genomic_DNA"/>
</dbReference>
<reference evidence="4 5" key="1">
    <citation type="submission" date="2024-06" db="EMBL/GenBank/DDBJ databases">
        <title>A chromosome-level genome assembly of beet webworm, Loxostege sticticalis.</title>
        <authorList>
            <person name="Zhang Y."/>
        </authorList>
    </citation>
    <scope>NUCLEOTIDE SEQUENCE [LARGE SCALE GENOMIC DNA]</scope>
    <source>
        <strain evidence="3">AQ026</strain>
        <strain evidence="2">AQ028</strain>
        <tissue evidence="2">Male pupae</tissue>
        <tissue evidence="3">Whole body</tissue>
    </source>
</reference>
<keyword evidence="4" id="KW-1185">Reference proteome</keyword>